<sequence>MEKETYAATRIANWTVTHPVVKTHATSGTALGRSRPFYLNAGKCRTQMCRSDTTCNNRTTRPLITLLIPTNAPFNGKVVPGCVRPFKGSFDERYGPGGPPPASASAPGAAARRSHSQLCGLPG</sequence>
<organism evidence="2 3">
    <name type="scientific">Trachymyrmex cornetzi</name>
    <dbReference type="NCBI Taxonomy" id="471704"/>
    <lineage>
        <taxon>Eukaryota</taxon>
        <taxon>Metazoa</taxon>
        <taxon>Ecdysozoa</taxon>
        <taxon>Arthropoda</taxon>
        <taxon>Hexapoda</taxon>
        <taxon>Insecta</taxon>
        <taxon>Pterygota</taxon>
        <taxon>Neoptera</taxon>
        <taxon>Endopterygota</taxon>
        <taxon>Hymenoptera</taxon>
        <taxon>Apocrita</taxon>
        <taxon>Aculeata</taxon>
        <taxon>Formicoidea</taxon>
        <taxon>Formicidae</taxon>
        <taxon>Myrmicinae</taxon>
        <taxon>Trachymyrmex</taxon>
    </lineage>
</organism>
<proteinExistence type="predicted"/>
<gene>
    <name evidence="2" type="ORF">ALC57_03012</name>
</gene>
<reference evidence="2 3" key="1">
    <citation type="submission" date="2015-09" db="EMBL/GenBank/DDBJ databases">
        <title>Trachymyrmex cornetzi WGS genome.</title>
        <authorList>
            <person name="Nygaard S."/>
            <person name="Hu H."/>
            <person name="Boomsma J."/>
            <person name="Zhang G."/>
        </authorList>
    </citation>
    <scope>NUCLEOTIDE SEQUENCE [LARGE SCALE GENOMIC DNA]</scope>
    <source>
        <strain evidence="2">Tcor2-1</strain>
        <tissue evidence="2">Whole body</tissue>
    </source>
</reference>
<evidence type="ECO:0000256" key="1">
    <source>
        <dbReference type="SAM" id="MobiDB-lite"/>
    </source>
</evidence>
<dbReference type="AlphaFoldDB" id="A0A151JNI3"/>
<feature type="region of interest" description="Disordered" evidence="1">
    <location>
        <begin position="89"/>
        <end position="123"/>
    </location>
</feature>
<dbReference type="EMBL" id="KQ978899">
    <property type="protein sequence ID" value="KYN27613.1"/>
    <property type="molecule type" value="Genomic_DNA"/>
</dbReference>
<dbReference type="Proteomes" id="UP000078492">
    <property type="component" value="Unassembled WGS sequence"/>
</dbReference>
<protein>
    <submittedName>
        <fullName evidence="2">Uncharacterized protein</fullName>
    </submittedName>
</protein>
<evidence type="ECO:0000313" key="2">
    <source>
        <dbReference type="EMBL" id="KYN27613.1"/>
    </source>
</evidence>
<accession>A0A151JNI3</accession>
<evidence type="ECO:0000313" key="3">
    <source>
        <dbReference type="Proteomes" id="UP000078492"/>
    </source>
</evidence>
<keyword evidence="3" id="KW-1185">Reference proteome</keyword>
<name>A0A151JNI3_9HYME</name>